<evidence type="ECO:0000313" key="3">
    <source>
        <dbReference type="EMBL" id="KXU37070.1"/>
    </source>
</evidence>
<dbReference type="PANTHER" id="PTHR33055">
    <property type="entry name" value="TRANSPOSASE FOR INSERTION SEQUENCE ELEMENT IS1111A"/>
    <property type="match status" value="1"/>
</dbReference>
<evidence type="ECO:0000259" key="2">
    <source>
        <dbReference type="Pfam" id="PF02371"/>
    </source>
</evidence>
<proteinExistence type="predicted"/>
<keyword evidence="4" id="KW-1185">Reference proteome</keyword>
<dbReference type="PANTHER" id="PTHR33055:SF13">
    <property type="entry name" value="TRANSPOSASE"/>
    <property type="match status" value="1"/>
</dbReference>
<dbReference type="InterPro" id="IPR047650">
    <property type="entry name" value="Transpos_IS110"/>
</dbReference>
<name>A0A139SRG4_9GAMM</name>
<dbReference type="OrthoDB" id="9795150at2"/>
<dbReference type="Proteomes" id="UP000072660">
    <property type="component" value="Unassembled WGS sequence"/>
</dbReference>
<gene>
    <name evidence="3" type="ORF">AXE65_04150</name>
</gene>
<dbReference type="GO" id="GO:0006313">
    <property type="term" value="P:DNA transposition"/>
    <property type="evidence" value="ECO:0007669"/>
    <property type="project" value="InterPro"/>
</dbReference>
<dbReference type="InterPro" id="IPR003346">
    <property type="entry name" value="Transposase_20"/>
</dbReference>
<evidence type="ECO:0000313" key="4">
    <source>
        <dbReference type="Proteomes" id="UP000072660"/>
    </source>
</evidence>
<feature type="domain" description="Transposase IS116/IS110/IS902 C-terminal" evidence="2">
    <location>
        <begin position="200"/>
        <end position="283"/>
    </location>
</feature>
<dbReference type="GO" id="GO:0003677">
    <property type="term" value="F:DNA binding"/>
    <property type="evidence" value="ECO:0007669"/>
    <property type="project" value="InterPro"/>
</dbReference>
<comment type="caution">
    <text evidence="3">The sequence shown here is derived from an EMBL/GenBank/DDBJ whole genome shotgun (WGS) entry which is preliminary data.</text>
</comment>
<sequence>MTKISQNQDALFVGIDVSKATLEVALDDKCETEQFSNDDAGIAALLARLQSLDVTLVLMEATGGFERALARHLCLSGLAVIVANPRQARDFAKAMGYLTKTDSVDARVLSHFARTLHGSERCEQLLLRLPSVEQQELAALVARRAQVVQARTAERNRLPLAHRLQTKSIHTIIKALDKEIQALDAEIERRLDKHFKDKLDLLKGIKGIGRATQAVLMSMLPELGHANRRGIGKLVGVAPLARDSGTMRGRRTCWGGRADVRTVLYMAALSAVRFDPTIRAFYQRLKAAGKPSKVALVACMRKLLTTINAILKSGIAWSPTYPQENSMKIA</sequence>
<evidence type="ECO:0000259" key="1">
    <source>
        <dbReference type="Pfam" id="PF01548"/>
    </source>
</evidence>
<dbReference type="InterPro" id="IPR002525">
    <property type="entry name" value="Transp_IS110-like_N"/>
</dbReference>
<dbReference type="Pfam" id="PF01548">
    <property type="entry name" value="DEDD_Tnp_IS110"/>
    <property type="match status" value="1"/>
</dbReference>
<feature type="domain" description="Transposase IS110-like N-terminal" evidence="1">
    <location>
        <begin position="13"/>
        <end position="158"/>
    </location>
</feature>
<dbReference type="AlphaFoldDB" id="A0A139SRG4"/>
<organism evidence="3 4">
    <name type="scientific">Ventosimonas gracilis</name>
    <dbReference type="NCBI Taxonomy" id="1680762"/>
    <lineage>
        <taxon>Bacteria</taxon>
        <taxon>Pseudomonadati</taxon>
        <taxon>Pseudomonadota</taxon>
        <taxon>Gammaproteobacteria</taxon>
        <taxon>Pseudomonadales</taxon>
        <taxon>Ventosimonadaceae</taxon>
        <taxon>Ventosimonas</taxon>
    </lineage>
</organism>
<protein>
    <submittedName>
        <fullName evidence="3">Transposase</fullName>
    </submittedName>
</protein>
<accession>A0A139SRG4</accession>
<dbReference type="RefSeq" id="WP_068391219.1">
    <property type="nucleotide sequence ID" value="NZ_LSZO01000172.1"/>
</dbReference>
<reference evidence="3 4" key="1">
    <citation type="submission" date="2016-02" db="EMBL/GenBank/DDBJ databases">
        <authorList>
            <person name="Wen L."/>
            <person name="He K."/>
            <person name="Yang H."/>
        </authorList>
    </citation>
    <scope>NUCLEOTIDE SEQUENCE [LARGE SCALE GENOMIC DNA]</scope>
    <source>
        <strain evidence="3 4">CV58</strain>
    </source>
</reference>
<dbReference type="GO" id="GO:0004803">
    <property type="term" value="F:transposase activity"/>
    <property type="evidence" value="ECO:0007669"/>
    <property type="project" value="InterPro"/>
</dbReference>
<dbReference type="EMBL" id="LSZO01000172">
    <property type="protein sequence ID" value="KXU37070.1"/>
    <property type="molecule type" value="Genomic_DNA"/>
</dbReference>
<dbReference type="Pfam" id="PF02371">
    <property type="entry name" value="Transposase_20"/>
    <property type="match status" value="1"/>
</dbReference>